<gene>
    <name evidence="2" type="ORF">MKK62_06300</name>
</gene>
<protein>
    <recommendedName>
        <fullName evidence="4">Transmembrane protein</fullName>
    </recommendedName>
</protein>
<feature type="transmembrane region" description="Helical" evidence="1">
    <location>
        <begin position="33"/>
        <end position="55"/>
    </location>
</feature>
<dbReference type="InterPro" id="IPR039708">
    <property type="entry name" value="MT1774/Rv1733c-like"/>
</dbReference>
<proteinExistence type="predicted"/>
<evidence type="ECO:0000313" key="2">
    <source>
        <dbReference type="EMBL" id="UMB70895.1"/>
    </source>
</evidence>
<dbReference type="Proteomes" id="UP001055336">
    <property type="component" value="Chromosome"/>
</dbReference>
<evidence type="ECO:0008006" key="4">
    <source>
        <dbReference type="Google" id="ProtNLM"/>
    </source>
</evidence>
<evidence type="ECO:0000313" key="3">
    <source>
        <dbReference type="Proteomes" id="UP001055336"/>
    </source>
</evidence>
<accession>A0ABY3VWB9</accession>
<dbReference type="PANTHER" id="PTHR42305:SF1">
    <property type="entry name" value="MEMBRANE PROTEIN RV1733C-RELATED"/>
    <property type="match status" value="1"/>
</dbReference>
<name>A0ABY3VWB9_9MYCO</name>
<keyword evidence="1" id="KW-0812">Transmembrane</keyword>
<keyword evidence="1" id="KW-1133">Transmembrane helix</keyword>
<dbReference type="EMBL" id="CP092488">
    <property type="protein sequence ID" value="UMB70895.1"/>
    <property type="molecule type" value="Genomic_DNA"/>
</dbReference>
<keyword evidence="1" id="KW-0472">Membrane</keyword>
<keyword evidence="3" id="KW-1185">Reference proteome</keyword>
<sequence>MQTFVIRPMTWPVLRLFSRNPLIRASDRIESGIVTLAVLFVVVAAAGAGVIGTLIHDARAQEYHEQARTRHTVVAWAIDDGKPTASSTTIRFTVHARWKANGIDHVELIGWNRTVQAGDSLQLWVDAQGRPAAPPKPVERAGTEAVSAAVIGWTIAALAAAEAVGAVRAHLQRTRDTEWDRDIRSLVDGGFTNR</sequence>
<evidence type="ECO:0000256" key="1">
    <source>
        <dbReference type="SAM" id="Phobius"/>
    </source>
</evidence>
<dbReference type="PANTHER" id="PTHR42305">
    <property type="entry name" value="MEMBRANE PROTEIN RV1733C-RELATED"/>
    <property type="match status" value="1"/>
</dbReference>
<reference evidence="2" key="1">
    <citation type="submission" date="2022-08" db="EMBL/GenBank/DDBJ databases">
        <title>Whole genome sequencing of non-tuberculosis mycobacteria type-strains.</title>
        <authorList>
            <person name="Igarashi Y."/>
            <person name="Osugi A."/>
            <person name="Mitarai S."/>
        </authorList>
    </citation>
    <scope>NUCLEOTIDE SEQUENCE</scope>
    <source>
        <strain evidence="2">DSM 45127</strain>
    </source>
</reference>
<dbReference type="RefSeq" id="WP_240262653.1">
    <property type="nucleotide sequence ID" value="NZ_CP092488.2"/>
</dbReference>
<organism evidence="2 3">
    <name type="scientific">Mycobacterium paraterrae</name>
    <dbReference type="NCBI Taxonomy" id="577492"/>
    <lineage>
        <taxon>Bacteria</taxon>
        <taxon>Bacillati</taxon>
        <taxon>Actinomycetota</taxon>
        <taxon>Actinomycetes</taxon>
        <taxon>Mycobacteriales</taxon>
        <taxon>Mycobacteriaceae</taxon>
        <taxon>Mycobacterium</taxon>
    </lineage>
</organism>